<dbReference type="GO" id="GO:0003723">
    <property type="term" value="F:RNA binding"/>
    <property type="evidence" value="ECO:0007669"/>
    <property type="project" value="UniProtKB-UniRule"/>
</dbReference>
<proteinExistence type="predicted"/>
<evidence type="ECO:0000256" key="1">
    <source>
        <dbReference type="ARBA" id="ARBA00004123"/>
    </source>
</evidence>
<keyword evidence="8" id="KW-1185">Reference proteome</keyword>
<dbReference type="Proteomes" id="UP001417504">
    <property type="component" value="Unassembled WGS sequence"/>
</dbReference>
<comment type="subcellular location">
    <subcellularLocation>
        <location evidence="1">Nucleus</location>
    </subcellularLocation>
</comment>
<feature type="compositionally biased region" description="Low complexity" evidence="5">
    <location>
        <begin position="39"/>
        <end position="48"/>
    </location>
</feature>
<dbReference type="SUPFAM" id="SSF54928">
    <property type="entry name" value="RNA-binding domain, RBD"/>
    <property type="match status" value="1"/>
</dbReference>
<dbReference type="PROSITE" id="PS50102">
    <property type="entry name" value="RRM"/>
    <property type="match status" value="1"/>
</dbReference>
<feature type="compositionally biased region" description="Basic and acidic residues" evidence="5">
    <location>
        <begin position="171"/>
        <end position="185"/>
    </location>
</feature>
<organism evidence="7 8">
    <name type="scientific">Stephania japonica</name>
    <dbReference type="NCBI Taxonomy" id="461633"/>
    <lineage>
        <taxon>Eukaryota</taxon>
        <taxon>Viridiplantae</taxon>
        <taxon>Streptophyta</taxon>
        <taxon>Embryophyta</taxon>
        <taxon>Tracheophyta</taxon>
        <taxon>Spermatophyta</taxon>
        <taxon>Magnoliopsida</taxon>
        <taxon>Ranunculales</taxon>
        <taxon>Menispermaceae</taxon>
        <taxon>Menispermoideae</taxon>
        <taxon>Cissampelideae</taxon>
        <taxon>Stephania</taxon>
    </lineage>
</organism>
<comment type="caution">
    <text evidence="7">The sequence shown here is derived from an EMBL/GenBank/DDBJ whole genome shotgun (WGS) entry which is preliminary data.</text>
</comment>
<dbReference type="FunFam" id="3.30.70.330:FF:000037">
    <property type="entry name" value="RNA-binding protein with multiple splicing 2"/>
    <property type="match status" value="1"/>
</dbReference>
<evidence type="ECO:0000256" key="2">
    <source>
        <dbReference type="ARBA" id="ARBA00022884"/>
    </source>
</evidence>
<feature type="compositionally biased region" description="Pro residues" evidence="5">
    <location>
        <begin position="49"/>
        <end position="60"/>
    </location>
</feature>
<gene>
    <name evidence="7" type="ORF">Sjap_022843</name>
</gene>
<evidence type="ECO:0000256" key="3">
    <source>
        <dbReference type="ARBA" id="ARBA00023242"/>
    </source>
</evidence>
<feature type="compositionally biased region" description="Pro residues" evidence="5">
    <location>
        <begin position="8"/>
        <end position="38"/>
    </location>
</feature>
<feature type="domain" description="RRM" evidence="6">
    <location>
        <begin position="85"/>
        <end position="164"/>
    </location>
</feature>
<dbReference type="AlphaFoldDB" id="A0AAP0EQ56"/>
<evidence type="ECO:0000256" key="5">
    <source>
        <dbReference type="SAM" id="MobiDB-lite"/>
    </source>
</evidence>
<dbReference type="InterPro" id="IPR035979">
    <property type="entry name" value="RBD_domain_sf"/>
</dbReference>
<evidence type="ECO:0000313" key="7">
    <source>
        <dbReference type="EMBL" id="KAK9097346.1"/>
    </source>
</evidence>
<evidence type="ECO:0000256" key="4">
    <source>
        <dbReference type="PROSITE-ProRule" id="PRU00176"/>
    </source>
</evidence>
<accession>A0AAP0EQ56</accession>
<feature type="region of interest" description="Disordered" evidence="5">
    <location>
        <begin position="1"/>
        <end position="64"/>
    </location>
</feature>
<dbReference type="GO" id="GO:0005634">
    <property type="term" value="C:nucleus"/>
    <property type="evidence" value="ECO:0007669"/>
    <property type="project" value="UniProtKB-SubCell"/>
</dbReference>
<dbReference type="Pfam" id="PF00076">
    <property type="entry name" value="RRM_1"/>
    <property type="match status" value="1"/>
</dbReference>
<evidence type="ECO:0000259" key="6">
    <source>
        <dbReference type="PROSITE" id="PS50102"/>
    </source>
</evidence>
<protein>
    <recommendedName>
        <fullName evidence="6">RRM domain-containing protein</fullName>
    </recommendedName>
</protein>
<dbReference type="InterPro" id="IPR000504">
    <property type="entry name" value="RRM_dom"/>
</dbReference>
<dbReference type="Gene3D" id="3.30.70.330">
    <property type="match status" value="1"/>
</dbReference>
<keyword evidence="3" id="KW-0539">Nucleus</keyword>
<keyword evidence="2 4" id="KW-0694">RNA-binding</keyword>
<dbReference type="PANTHER" id="PTHR10501">
    <property type="entry name" value="U1 SMALL NUCLEAR RIBONUCLEOPROTEIN A/U2 SMALL NUCLEAR RIBONUCLEOPROTEIN B"/>
    <property type="match status" value="1"/>
</dbReference>
<sequence>MDDLAAYYPPPPPPHNPNYTYYPPPPPPPSEAPPPPLPTLGGATATATAPPPYLPQPYRPLQPHHQFSAYPQAAAYPQSSQDGVRTLFVAGLPEDVKARELYNLFRDFPGYQSSQLRSATQSSQPFGFATFSDQGSAVAALQALNGLMFDLEKQSILYINLAKSNSRSKRLRSDDGRSGPSDKKVKGSFSRGSADTVMDLIVEPPVAQRPIK</sequence>
<evidence type="ECO:0000313" key="8">
    <source>
        <dbReference type="Proteomes" id="UP001417504"/>
    </source>
</evidence>
<reference evidence="7 8" key="1">
    <citation type="submission" date="2024-01" db="EMBL/GenBank/DDBJ databases">
        <title>Genome assemblies of Stephania.</title>
        <authorList>
            <person name="Yang L."/>
        </authorList>
    </citation>
    <scope>NUCLEOTIDE SEQUENCE [LARGE SCALE GENOMIC DNA]</scope>
    <source>
        <strain evidence="7">QJT</strain>
        <tissue evidence="7">Leaf</tissue>
    </source>
</reference>
<feature type="region of interest" description="Disordered" evidence="5">
    <location>
        <begin position="168"/>
        <end position="192"/>
    </location>
</feature>
<dbReference type="SMART" id="SM00360">
    <property type="entry name" value="RRM"/>
    <property type="match status" value="1"/>
</dbReference>
<dbReference type="EMBL" id="JBBNAE010000009">
    <property type="protein sequence ID" value="KAK9097346.1"/>
    <property type="molecule type" value="Genomic_DNA"/>
</dbReference>
<name>A0AAP0EQ56_9MAGN</name>
<dbReference type="InterPro" id="IPR012677">
    <property type="entry name" value="Nucleotide-bd_a/b_plait_sf"/>
</dbReference>